<dbReference type="InterPro" id="IPR016047">
    <property type="entry name" value="M23ase_b-sheet_dom"/>
</dbReference>
<feature type="domain" description="M23ase beta-sheet core" evidence="3">
    <location>
        <begin position="111"/>
        <end position="209"/>
    </location>
</feature>
<dbReference type="PANTHER" id="PTHR21666:SF270">
    <property type="entry name" value="MUREIN HYDROLASE ACTIVATOR ENVC"/>
    <property type="match status" value="1"/>
</dbReference>
<reference evidence="4" key="1">
    <citation type="submission" date="2020-09" db="EMBL/GenBank/DDBJ databases">
        <title>New species isolated from human feces.</title>
        <authorList>
            <person name="Kitahara M."/>
            <person name="Shigeno Y."/>
            <person name="Shime M."/>
            <person name="Matsumoto Y."/>
            <person name="Nakamura S."/>
            <person name="Motooka D."/>
            <person name="Fukuoka S."/>
            <person name="Nishikawa H."/>
            <person name="Benno Y."/>
        </authorList>
    </citation>
    <scope>NUCLEOTIDE SEQUENCE</scope>
    <source>
        <strain evidence="4">MM35</strain>
    </source>
</reference>
<dbReference type="Gene3D" id="2.70.70.10">
    <property type="entry name" value="Glucose Permease (Domain IIA)"/>
    <property type="match status" value="1"/>
</dbReference>
<gene>
    <name evidence="4" type="ORF">MM35RIKEN_13560</name>
</gene>
<dbReference type="PANTHER" id="PTHR21666">
    <property type="entry name" value="PEPTIDASE-RELATED"/>
    <property type="match status" value="1"/>
</dbReference>
<dbReference type="AlphaFoldDB" id="A0A810PTP8"/>
<evidence type="ECO:0000313" key="5">
    <source>
        <dbReference type="Proteomes" id="UP000681343"/>
    </source>
</evidence>
<sequence>MSRMNHDKTKSFFGGRGFYIALVLCLAVVGVAGYLALLQQAEVAREDRDTPVVQQEPVEDIQRAQAPEPVEETLKPEELLPQVCSPLDGTTVTVFSMTELLYDETMADWRTHSGIDIKAEEGDAVKTAADGVVKEVRYDDLMGVTVVITHEDGYETQYSCLQQEPPVEQGKTVKAGDIIGLVGSTASAEADVGPHLHFSVSKDGKVIDPAEYVQ</sequence>
<dbReference type="Proteomes" id="UP000681343">
    <property type="component" value="Chromosome"/>
</dbReference>
<name>A0A810PTP8_9FIRM</name>
<dbReference type="CDD" id="cd12797">
    <property type="entry name" value="M23_peptidase"/>
    <property type="match status" value="1"/>
</dbReference>
<dbReference type="GO" id="GO:0004222">
    <property type="term" value="F:metalloendopeptidase activity"/>
    <property type="evidence" value="ECO:0007669"/>
    <property type="project" value="TreeGrafter"/>
</dbReference>
<keyword evidence="2" id="KW-0812">Transmembrane</keyword>
<dbReference type="EMBL" id="AP023415">
    <property type="protein sequence ID" value="BCK79164.1"/>
    <property type="molecule type" value="Genomic_DNA"/>
</dbReference>
<dbReference type="InterPro" id="IPR011055">
    <property type="entry name" value="Dup_hybrid_motif"/>
</dbReference>
<dbReference type="InterPro" id="IPR050570">
    <property type="entry name" value="Cell_wall_metabolism_enzyme"/>
</dbReference>
<feature type="transmembrane region" description="Helical" evidence="2">
    <location>
        <begin position="18"/>
        <end position="38"/>
    </location>
</feature>
<dbReference type="Pfam" id="PF01551">
    <property type="entry name" value="Peptidase_M23"/>
    <property type="match status" value="1"/>
</dbReference>
<evidence type="ECO:0000259" key="3">
    <source>
        <dbReference type="Pfam" id="PF01551"/>
    </source>
</evidence>
<organism evidence="4 5">
    <name type="scientific">Vescimonas fastidiosa</name>
    <dbReference type="NCBI Taxonomy" id="2714353"/>
    <lineage>
        <taxon>Bacteria</taxon>
        <taxon>Bacillati</taxon>
        <taxon>Bacillota</taxon>
        <taxon>Clostridia</taxon>
        <taxon>Eubacteriales</taxon>
        <taxon>Oscillospiraceae</taxon>
        <taxon>Vescimonas</taxon>
    </lineage>
</organism>
<feature type="region of interest" description="Disordered" evidence="1">
    <location>
        <begin position="46"/>
        <end position="72"/>
    </location>
</feature>
<keyword evidence="5" id="KW-1185">Reference proteome</keyword>
<evidence type="ECO:0000313" key="4">
    <source>
        <dbReference type="EMBL" id="BCK79164.1"/>
    </source>
</evidence>
<dbReference type="KEGG" id="vfa:MM35RIKEN_13560"/>
<proteinExistence type="predicted"/>
<evidence type="ECO:0000256" key="1">
    <source>
        <dbReference type="SAM" id="MobiDB-lite"/>
    </source>
</evidence>
<accession>A0A810PTP8</accession>
<keyword evidence="2" id="KW-1133">Transmembrane helix</keyword>
<keyword evidence="2" id="KW-0472">Membrane</keyword>
<evidence type="ECO:0000256" key="2">
    <source>
        <dbReference type="SAM" id="Phobius"/>
    </source>
</evidence>
<dbReference type="SUPFAM" id="SSF51261">
    <property type="entry name" value="Duplicated hybrid motif"/>
    <property type="match status" value="1"/>
</dbReference>
<dbReference type="RefSeq" id="WP_212820430.1">
    <property type="nucleotide sequence ID" value="NZ_AP023415.1"/>
</dbReference>
<protein>
    <recommendedName>
        <fullName evidence="3">M23ase beta-sheet core domain-containing protein</fullName>
    </recommendedName>
</protein>